<accession>A0A5S9F3Z3</accession>
<dbReference type="AlphaFoldDB" id="A0A5S9F3Z3"/>
<name>A0A5S9F3Z3_UABAM</name>
<dbReference type="KEGG" id="uam:UABAM_03628"/>
<reference evidence="1 2" key="1">
    <citation type="submission" date="2019-08" db="EMBL/GenBank/DDBJ databases">
        <title>Complete genome sequence of Candidatus Uab amorphum.</title>
        <authorList>
            <person name="Shiratori T."/>
            <person name="Suzuki S."/>
            <person name="Kakizawa Y."/>
            <person name="Ishida K."/>
        </authorList>
    </citation>
    <scope>NUCLEOTIDE SEQUENCE [LARGE SCALE GENOMIC DNA]</scope>
    <source>
        <strain evidence="1 2">SRT547</strain>
    </source>
</reference>
<dbReference type="Proteomes" id="UP000326354">
    <property type="component" value="Chromosome"/>
</dbReference>
<protein>
    <submittedName>
        <fullName evidence="1">Uncharacterized protein</fullName>
    </submittedName>
</protein>
<dbReference type="EMBL" id="AP019860">
    <property type="protein sequence ID" value="BBM85265.1"/>
    <property type="molecule type" value="Genomic_DNA"/>
</dbReference>
<sequence length="220" mass="24457">MKRIFFITIVLISWCFAQKADSPIINLKGIKVNLQQKTIEIDGVVNMNKGLVELLATAPGGKEHESVLKLYCNPSLLHTALLLLGLETGGGGKKQGDADPIYGDEMYIYVSWKEGKKRQLLRAEELVKNERTKKPMALCKWVFTGSRFNKDQKSGKSIYMANISGVLIATFYDPDAIVNNPLPERADDTVFYANSDVLPKVGTAITVTFSLKKMPKNESK</sequence>
<evidence type="ECO:0000313" key="1">
    <source>
        <dbReference type="EMBL" id="BBM85265.1"/>
    </source>
</evidence>
<keyword evidence="2" id="KW-1185">Reference proteome</keyword>
<gene>
    <name evidence="1" type="ORF">UABAM_03628</name>
</gene>
<evidence type="ECO:0000313" key="2">
    <source>
        <dbReference type="Proteomes" id="UP000326354"/>
    </source>
</evidence>
<proteinExistence type="predicted"/>
<dbReference type="InterPro" id="IPR047750">
    <property type="entry name" value="YdjY-like"/>
</dbReference>
<dbReference type="NCBIfam" id="NF040466">
    <property type="entry name" value="ydjY_domain"/>
    <property type="match status" value="1"/>
</dbReference>
<dbReference type="OrthoDB" id="247135at2"/>
<dbReference type="RefSeq" id="WP_151969375.1">
    <property type="nucleotide sequence ID" value="NZ_AP019860.1"/>
</dbReference>
<organism evidence="1 2">
    <name type="scientific">Uabimicrobium amorphum</name>
    <dbReference type="NCBI Taxonomy" id="2596890"/>
    <lineage>
        <taxon>Bacteria</taxon>
        <taxon>Pseudomonadati</taxon>
        <taxon>Planctomycetota</taxon>
        <taxon>Candidatus Uabimicrobiia</taxon>
        <taxon>Candidatus Uabimicrobiales</taxon>
        <taxon>Candidatus Uabimicrobiaceae</taxon>
        <taxon>Candidatus Uabimicrobium</taxon>
    </lineage>
</organism>